<feature type="compositionally biased region" description="Polar residues" evidence="1">
    <location>
        <begin position="238"/>
        <end position="253"/>
    </location>
</feature>
<feature type="domain" description="J" evidence="2">
    <location>
        <begin position="9"/>
        <end position="75"/>
    </location>
</feature>
<evidence type="ECO:0000259" key="2">
    <source>
        <dbReference type="PROSITE" id="PS50076"/>
    </source>
</evidence>
<dbReference type="PROSITE" id="PS00636">
    <property type="entry name" value="DNAJ_1"/>
    <property type="match status" value="1"/>
</dbReference>
<feature type="compositionally biased region" description="Low complexity" evidence="1">
    <location>
        <begin position="162"/>
        <end position="176"/>
    </location>
</feature>
<dbReference type="OrthoDB" id="10265645at2759"/>
<dbReference type="InterPro" id="IPR036869">
    <property type="entry name" value="J_dom_sf"/>
</dbReference>
<feature type="compositionally biased region" description="Basic and acidic residues" evidence="1">
    <location>
        <begin position="424"/>
        <end position="433"/>
    </location>
</feature>
<dbReference type="InterPro" id="IPR001623">
    <property type="entry name" value="DnaJ_domain"/>
</dbReference>
<dbReference type="HOGENOM" id="CLU_006836_1_0_1"/>
<dbReference type="EMBL" id="AMGW01000005">
    <property type="protein sequence ID" value="EXJ57537.1"/>
    <property type="molecule type" value="Genomic_DNA"/>
</dbReference>
<gene>
    <name evidence="3" type="ORF">A1O7_07885</name>
</gene>
<dbReference type="GeneID" id="19182456"/>
<protein>
    <recommendedName>
        <fullName evidence="2">J domain-containing protein</fullName>
    </recommendedName>
</protein>
<feature type="compositionally biased region" description="Low complexity" evidence="1">
    <location>
        <begin position="262"/>
        <end position="275"/>
    </location>
</feature>
<feature type="region of interest" description="Disordered" evidence="1">
    <location>
        <begin position="89"/>
        <end position="469"/>
    </location>
</feature>
<evidence type="ECO:0000313" key="3">
    <source>
        <dbReference type="EMBL" id="EXJ57537.1"/>
    </source>
</evidence>
<dbReference type="PROSITE" id="PS50076">
    <property type="entry name" value="DNAJ_2"/>
    <property type="match status" value="1"/>
</dbReference>
<dbReference type="InterPro" id="IPR018253">
    <property type="entry name" value="DnaJ_domain_CS"/>
</dbReference>
<dbReference type="PANTHER" id="PTHR44029:SF1">
    <property type="entry name" value="DNAJ HOMOLOG SUBFAMILY C MEMBER 21"/>
    <property type="match status" value="1"/>
</dbReference>
<dbReference type="PANTHER" id="PTHR44029">
    <property type="entry name" value="DNAJ HOMOLOG SUBFAMILY C MEMBER 21"/>
    <property type="match status" value="1"/>
</dbReference>
<reference evidence="3 4" key="1">
    <citation type="submission" date="2013-03" db="EMBL/GenBank/DDBJ databases">
        <title>The Genome Sequence of Cladophialophora yegresii CBS 114405.</title>
        <authorList>
            <consortium name="The Broad Institute Genomics Platform"/>
            <person name="Cuomo C."/>
            <person name="de Hoog S."/>
            <person name="Gorbushina A."/>
            <person name="Walker B."/>
            <person name="Young S.K."/>
            <person name="Zeng Q."/>
            <person name="Gargeya S."/>
            <person name="Fitzgerald M."/>
            <person name="Haas B."/>
            <person name="Abouelleil A."/>
            <person name="Allen A.W."/>
            <person name="Alvarado L."/>
            <person name="Arachchi H.M."/>
            <person name="Berlin A.M."/>
            <person name="Chapman S.B."/>
            <person name="Gainer-Dewar J."/>
            <person name="Goldberg J."/>
            <person name="Griggs A."/>
            <person name="Gujja S."/>
            <person name="Hansen M."/>
            <person name="Howarth C."/>
            <person name="Imamovic A."/>
            <person name="Ireland A."/>
            <person name="Larimer J."/>
            <person name="McCowan C."/>
            <person name="Murphy C."/>
            <person name="Pearson M."/>
            <person name="Poon T.W."/>
            <person name="Priest M."/>
            <person name="Roberts A."/>
            <person name="Saif S."/>
            <person name="Shea T."/>
            <person name="Sisk P."/>
            <person name="Sykes S."/>
            <person name="Wortman J."/>
            <person name="Nusbaum C."/>
            <person name="Birren B."/>
        </authorList>
    </citation>
    <scope>NUCLEOTIDE SEQUENCE [LARGE SCALE GENOMIC DNA]</scope>
    <source>
        <strain evidence="3 4">CBS 114405</strain>
    </source>
</reference>
<accession>W9VP83</accession>
<dbReference type="Pfam" id="PF00226">
    <property type="entry name" value="DnaJ"/>
    <property type="match status" value="1"/>
</dbReference>
<dbReference type="AlphaFoldDB" id="W9VP83"/>
<feature type="compositionally biased region" description="Polar residues" evidence="1">
    <location>
        <begin position="524"/>
        <end position="538"/>
    </location>
</feature>
<dbReference type="STRING" id="1182544.W9VP83"/>
<feature type="compositionally biased region" description="Basic and acidic residues" evidence="1">
    <location>
        <begin position="440"/>
        <end position="458"/>
    </location>
</feature>
<dbReference type="Gene3D" id="1.10.287.110">
    <property type="entry name" value="DnaJ domain"/>
    <property type="match status" value="1"/>
</dbReference>
<evidence type="ECO:0000256" key="1">
    <source>
        <dbReference type="SAM" id="MobiDB-lite"/>
    </source>
</evidence>
<dbReference type="CDD" id="cd06257">
    <property type="entry name" value="DnaJ"/>
    <property type="match status" value="1"/>
</dbReference>
<dbReference type="InterPro" id="IPR051964">
    <property type="entry name" value="Chaperone_stress_response"/>
</dbReference>
<evidence type="ECO:0000313" key="4">
    <source>
        <dbReference type="Proteomes" id="UP000019473"/>
    </source>
</evidence>
<dbReference type="SUPFAM" id="SSF46565">
    <property type="entry name" value="Chaperone J-domain"/>
    <property type="match status" value="1"/>
</dbReference>
<dbReference type="GO" id="GO:0005737">
    <property type="term" value="C:cytoplasm"/>
    <property type="evidence" value="ECO:0007669"/>
    <property type="project" value="TreeGrafter"/>
</dbReference>
<feature type="compositionally biased region" description="Polar residues" evidence="1">
    <location>
        <begin position="379"/>
        <end position="410"/>
    </location>
</feature>
<dbReference type="VEuPathDB" id="FungiDB:A1O7_07885"/>
<feature type="compositionally biased region" description="Polar residues" evidence="1">
    <location>
        <begin position="561"/>
        <end position="570"/>
    </location>
</feature>
<dbReference type="Proteomes" id="UP000019473">
    <property type="component" value="Unassembled WGS sequence"/>
</dbReference>
<feature type="compositionally biased region" description="Basic and acidic residues" evidence="1">
    <location>
        <begin position="280"/>
        <end position="290"/>
    </location>
</feature>
<proteinExistence type="predicted"/>
<feature type="compositionally biased region" description="Basic and acidic residues" evidence="1">
    <location>
        <begin position="150"/>
        <end position="161"/>
    </location>
</feature>
<organism evidence="3 4">
    <name type="scientific">Cladophialophora yegresii CBS 114405</name>
    <dbReference type="NCBI Taxonomy" id="1182544"/>
    <lineage>
        <taxon>Eukaryota</taxon>
        <taxon>Fungi</taxon>
        <taxon>Dikarya</taxon>
        <taxon>Ascomycota</taxon>
        <taxon>Pezizomycotina</taxon>
        <taxon>Eurotiomycetes</taxon>
        <taxon>Chaetothyriomycetidae</taxon>
        <taxon>Chaetothyriales</taxon>
        <taxon>Herpotrichiellaceae</taxon>
        <taxon>Cladophialophora</taxon>
    </lineage>
</organism>
<dbReference type="PRINTS" id="PR00625">
    <property type="entry name" value="JDOMAIN"/>
</dbReference>
<dbReference type="FunFam" id="1.10.287.110:FF:000096">
    <property type="entry name" value="DnaJ domain protein"/>
    <property type="match status" value="1"/>
</dbReference>
<name>W9VP83_9EURO</name>
<feature type="compositionally biased region" description="Pro residues" evidence="1">
    <location>
        <begin position="110"/>
        <end position="129"/>
    </location>
</feature>
<dbReference type="RefSeq" id="XP_007760071.1">
    <property type="nucleotide sequence ID" value="XM_007761881.1"/>
</dbReference>
<sequence length="870" mass="96484">MVKADIKRDYYADLELASNADTEEIKRQFRLLAKQYHPDRNPGHEVEVVPKFQAVQAAHEILSDPVEKAKYDAGRARLAAKIAAANTNYTSDPYSYTRPTNPKPAKQQSPFPPPPKSTAQRPPQPPNQRPPASAGADKFNAFTRGAPSWDRAKYDEARAEAAARAFPNLRPTSSGQPMPPPPRSTPRAPTAPKSSSTSDMPHVPNVPPTSFPGMSRTTSSRGSYQAADIQQGPRSAFSYVSGTRGPQQPNPHINVQEPYSMRSPPVSRVRPSVSPLRHTRSSDYDMRYDLGARPPSRYSGTGGERTDLHGDGLHRSSSVRNSPIDDRGPFGRSTARFENLPRHRSASPGMRGGDNGDFSESSSSEEETLHMNSRPKAQPRSTRPQMRSNLSYDISNNPGLTGQYPSTNYNRIVDESRYQYPPPEPREPSRKPFPDVASLDAEKPNELHGDDGGQDKPEYAPPTMDSHAWSQNLSRSHRGYSFNGFPPWAVPSSVFPVTKPLGKSDMRPSSYRFLHMCNSRADQDVSNASVHPNAQSTFDAAKWHDELKSDNIFRPDESQMRKSPSKTSRPGSKPATGRGRAQSRTTEDPSLPTMSPNGGKHTAFQPGKLADDFAARATGKSKTTRVSPDSDSSVDSRDRYVVVEEDAMDVDAPPTNGPHPTVPNGVKAAATESPREQKRRSSHGGVDLKDFTQQAPFASTSAGLGSLKDDLETHLPFESRAAKDVNLNRTVSARLRALNLPKPPKHVVPPADDRLDKPNFDQYVQNMQNYMREWNHFNAKMIEHFRARQDKVCGTMSQNWIAQFGDGPDAEALEKDEKGDKQAGYAAYMQWLKDDGQCRDWWEEANEKHLKCLEDLGRVRELAKKKLRPA</sequence>
<dbReference type="eggNOG" id="KOG0714">
    <property type="taxonomic scope" value="Eukaryota"/>
</dbReference>
<feature type="compositionally biased region" description="Polar residues" evidence="1">
    <location>
        <begin position="89"/>
        <end position="100"/>
    </location>
</feature>
<feature type="region of interest" description="Disordered" evidence="1">
    <location>
        <begin position="524"/>
        <end position="694"/>
    </location>
</feature>
<dbReference type="SMART" id="SM00271">
    <property type="entry name" value="DnaJ"/>
    <property type="match status" value="1"/>
</dbReference>
<keyword evidence="4" id="KW-1185">Reference proteome</keyword>
<comment type="caution">
    <text evidence="3">The sequence shown here is derived from an EMBL/GenBank/DDBJ whole genome shotgun (WGS) entry which is preliminary data.</text>
</comment>
<feature type="compositionally biased region" description="Basic and acidic residues" evidence="1">
    <location>
        <begin position="541"/>
        <end position="560"/>
    </location>
</feature>
<feature type="compositionally biased region" description="Basic and acidic residues" evidence="1">
    <location>
        <begin position="304"/>
        <end position="314"/>
    </location>
</feature>